<comment type="cofactor">
    <cofactor evidence="9">
        <name>Mg(2+)</name>
        <dbReference type="ChEBI" id="CHEBI:18420"/>
    </cofactor>
</comment>
<feature type="binding site" evidence="9">
    <location>
        <begin position="9"/>
        <end position="10"/>
    </location>
    <ligand>
        <name>ATP</name>
        <dbReference type="ChEBI" id="CHEBI:30616"/>
    </ligand>
</feature>
<organism evidence="11 12">
    <name type="scientific">Dehalobacterium formicoaceticum</name>
    <dbReference type="NCBI Taxonomy" id="51515"/>
    <lineage>
        <taxon>Bacteria</taxon>
        <taxon>Bacillati</taxon>
        <taxon>Bacillota</taxon>
        <taxon>Clostridia</taxon>
        <taxon>Eubacteriales</taxon>
        <taxon>Peptococcaceae</taxon>
        <taxon>Dehalobacterium</taxon>
    </lineage>
</organism>
<dbReference type="PANTHER" id="PTHR21342">
    <property type="entry name" value="PHOSPHOPANTETHEINE ADENYLYLTRANSFERASE"/>
    <property type="match status" value="1"/>
</dbReference>
<evidence type="ECO:0000259" key="10">
    <source>
        <dbReference type="Pfam" id="PF01467"/>
    </source>
</evidence>
<evidence type="ECO:0000313" key="12">
    <source>
        <dbReference type="Proteomes" id="UP001524944"/>
    </source>
</evidence>
<feature type="binding site" evidence="9">
    <location>
        <position position="98"/>
    </location>
    <ligand>
        <name>ATP</name>
        <dbReference type="ChEBI" id="CHEBI:30616"/>
    </ligand>
</feature>
<dbReference type="SUPFAM" id="SSF52374">
    <property type="entry name" value="Nucleotidylyl transferase"/>
    <property type="match status" value="1"/>
</dbReference>
<dbReference type="InterPro" id="IPR001980">
    <property type="entry name" value="PPAT"/>
</dbReference>
<dbReference type="InterPro" id="IPR014729">
    <property type="entry name" value="Rossmann-like_a/b/a_fold"/>
</dbReference>
<evidence type="ECO:0000256" key="7">
    <source>
        <dbReference type="ARBA" id="ARBA00022993"/>
    </source>
</evidence>
<dbReference type="CDD" id="cd02163">
    <property type="entry name" value="PPAT"/>
    <property type="match status" value="1"/>
</dbReference>
<dbReference type="Gene3D" id="3.40.50.620">
    <property type="entry name" value="HUPs"/>
    <property type="match status" value="1"/>
</dbReference>
<evidence type="ECO:0000256" key="8">
    <source>
        <dbReference type="ARBA" id="ARBA00029346"/>
    </source>
</evidence>
<dbReference type="Pfam" id="PF01467">
    <property type="entry name" value="CTP_transf_like"/>
    <property type="match status" value="1"/>
</dbReference>
<comment type="subunit">
    <text evidence="9">Homohexamer.</text>
</comment>
<keyword evidence="4 9" id="KW-0547">Nucleotide-binding</keyword>
<feature type="binding site" evidence="9">
    <location>
        <begin position="123"/>
        <end position="129"/>
    </location>
    <ligand>
        <name>ATP</name>
        <dbReference type="ChEBI" id="CHEBI:30616"/>
    </ligand>
</feature>
<feature type="binding site" evidence="9">
    <location>
        <begin position="88"/>
        <end position="90"/>
    </location>
    <ligand>
        <name>ATP</name>
        <dbReference type="ChEBI" id="CHEBI:30616"/>
    </ligand>
</feature>
<dbReference type="Proteomes" id="UP001524944">
    <property type="component" value="Unassembled WGS sequence"/>
</dbReference>
<keyword evidence="6 9" id="KW-0460">Magnesium</keyword>
<keyword evidence="5 9" id="KW-0067">ATP-binding</keyword>
<feature type="binding site" evidence="9">
    <location>
        <position position="73"/>
    </location>
    <ligand>
        <name>substrate</name>
    </ligand>
</feature>
<feature type="binding site" evidence="9">
    <location>
        <position position="9"/>
    </location>
    <ligand>
        <name>substrate</name>
    </ligand>
</feature>
<feature type="site" description="Transition state stabilizer" evidence="9">
    <location>
        <position position="17"/>
    </location>
</feature>
<keyword evidence="12" id="KW-1185">Reference proteome</keyword>
<keyword evidence="2 9" id="KW-0808">Transferase</keyword>
<keyword evidence="3 9" id="KW-0548">Nucleotidyltransferase</keyword>
<evidence type="ECO:0000256" key="3">
    <source>
        <dbReference type="ARBA" id="ARBA00022695"/>
    </source>
</evidence>
<evidence type="ECO:0000256" key="2">
    <source>
        <dbReference type="ARBA" id="ARBA00022679"/>
    </source>
</evidence>
<comment type="subcellular location">
    <subcellularLocation>
        <location evidence="9">Cytoplasm</location>
    </subcellularLocation>
</comment>
<dbReference type="PANTHER" id="PTHR21342:SF1">
    <property type="entry name" value="PHOSPHOPANTETHEINE ADENYLYLTRANSFERASE"/>
    <property type="match status" value="1"/>
</dbReference>
<feature type="binding site" evidence="9">
    <location>
        <position position="87"/>
    </location>
    <ligand>
        <name>substrate</name>
    </ligand>
</feature>
<dbReference type="InterPro" id="IPR004821">
    <property type="entry name" value="Cyt_trans-like"/>
</dbReference>
<dbReference type="EMBL" id="JANPWE010000005">
    <property type="protein sequence ID" value="MCR6546079.1"/>
    <property type="molecule type" value="Genomic_DNA"/>
</dbReference>
<protein>
    <recommendedName>
        <fullName evidence="9">Phosphopantetheine adenylyltransferase</fullName>
        <ecNumber evidence="9">2.7.7.3</ecNumber>
    </recommendedName>
    <alternativeName>
        <fullName evidence="9">Dephospho-CoA pyrophosphorylase</fullName>
    </alternativeName>
    <alternativeName>
        <fullName evidence="9">Pantetheine-phosphate adenylyltransferase</fullName>
        <shortName evidence="9">PPAT</shortName>
    </alternativeName>
</protein>
<sequence length="163" mass="18583">MRIAVYAGTFDPVTNGHLDVIHRSVRLFDKVIVAVARDNYKNTLFTLEERVDLIRAVLDGDDHVEIELFQGLLIDYCKKKKASTIIRGLRVVSDFEYEMQMALMNKKLHPDIETTFLMTDQKYSFLSSKIIKQVAQFGGCVKGLVPEEVSLALAKKFGIRQQD</sequence>
<comment type="caution">
    <text evidence="11">The sequence shown here is derived from an EMBL/GenBank/DDBJ whole genome shotgun (WGS) entry which is preliminary data.</text>
</comment>
<evidence type="ECO:0000313" key="11">
    <source>
        <dbReference type="EMBL" id="MCR6546079.1"/>
    </source>
</evidence>
<keyword evidence="1 9" id="KW-0963">Cytoplasm</keyword>
<dbReference type="HAMAP" id="MF_00151">
    <property type="entry name" value="PPAT_bact"/>
    <property type="match status" value="1"/>
</dbReference>
<dbReference type="EC" id="2.7.7.3" evidence="9"/>
<feature type="binding site" evidence="9">
    <location>
        <position position="17"/>
    </location>
    <ligand>
        <name>ATP</name>
        <dbReference type="ChEBI" id="CHEBI:30616"/>
    </ligand>
</feature>
<dbReference type="RefSeq" id="WP_089612078.1">
    <property type="nucleotide sequence ID" value="NZ_CP022121.1"/>
</dbReference>
<evidence type="ECO:0000256" key="6">
    <source>
        <dbReference type="ARBA" id="ARBA00022842"/>
    </source>
</evidence>
<feature type="domain" description="Cytidyltransferase-like" evidence="10">
    <location>
        <begin position="5"/>
        <end position="133"/>
    </location>
</feature>
<comment type="pathway">
    <text evidence="9">Cofactor biosynthesis; coenzyme A biosynthesis; CoA from (R)-pantothenate: step 4/5.</text>
</comment>
<name>A0ABT1Y5C4_9FIRM</name>
<dbReference type="PRINTS" id="PR01020">
    <property type="entry name" value="LPSBIOSNTHSS"/>
</dbReference>
<evidence type="ECO:0000256" key="5">
    <source>
        <dbReference type="ARBA" id="ARBA00022840"/>
    </source>
</evidence>
<keyword evidence="7 9" id="KW-0173">Coenzyme A biosynthesis</keyword>
<evidence type="ECO:0000256" key="4">
    <source>
        <dbReference type="ARBA" id="ARBA00022741"/>
    </source>
</evidence>
<comment type="function">
    <text evidence="9">Reversibly transfers an adenylyl group from ATP to 4'-phosphopantetheine, yielding dephospho-CoA (dPCoA) and pyrophosphate.</text>
</comment>
<reference evidence="11 12" key="1">
    <citation type="submission" date="2022-08" db="EMBL/GenBank/DDBJ databases">
        <title>Proteogenomics of the novel Dehalobacterium formicoaceticum strain EZ94 highlights a key role of methyltransferases during anaerobic dichloromethane degradation.</title>
        <authorList>
            <person name="Wasmund K."/>
        </authorList>
    </citation>
    <scope>NUCLEOTIDE SEQUENCE [LARGE SCALE GENOMIC DNA]</scope>
    <source>
        <strain evidence="11 12">EZ94</strain>
    </source>
</reference>
<dbReference type="NCBIfam" id="TIGR00125">
    <property type="entry name" value="cyt_tran_rel"/>
    <property type="match status" value="1"/>
</dbReference>
<accession>A0ABT1Y5C4</accession>
<evidence type="ECO:0000256" key="1">
    <source>
        <dbReference type="ARBA" id="ARBA00022490"/>
    </source>
</evidence>
<dbReference type="NCBIfam" id="TIGR01510">
    <property type="entry name" value="coaD_prev_kdtB"/>
    <property type="match status" value="1"/>
</dbReference>
<comment type="catalytic activity">
    <reaction evidence="8 9">
        <text>(R)-4'-phosphopantetheine + ATP + H(+) = 3'-dephospho-CoA + diphosphate</text>
        <dbReference type="Rhea" id="RHEA:19801"/>
        <dbReference type="ChEBI" id="CHEBI:15378"/>
        <dbReference type="ChEBI" id="CHEBI:30616"/>
        <dbReference type="ChEBI" id="CHEBI:33019"/>
        <dbReference type="ChEBI" id="CHEBI:57328"/>
        <dbReference type="ChEBI" id="CHEBI:61723"/>
        <dbReference type="EC" id="2.7.7.3"/>
    </reaction>
</comment>
<feature type="binding site" evidence="9">
    <location>
        <position position="41"/>
    </location>
    <ligand>
        <name>substrate</name>
    </ligand>
</feature>
<dbReference type="GO" id="GO:0004595">
    <property type="term" value="F:pantetheine-phosphate adenylyltransferase activity"/>
    <property type="evidence" value="ECO:0007669"/>
    <property type="project" value="UniProtKB-EC"/>
</dbReference>
<evidence type="ECO:0000256" key="9">
    <source>
        <dbReference type="HAMAP-Rule" id="MF_00151"/>
    </source>
</evidence>
<gene>
    <name evidence="9 11" type="primary">coaD</name>
    <name evidence="11" type="ORF">NVS47_11235</name>
</gene>
<comment type="similarity">
    <text evidence="9">Belongs to the bacterial CoaD family.</text>
</comment>
<proteinExistence type="inferred from homology"/>